<proteinExistence type="predicted"/>
<keyword evidence="4 6" id="KW-1133">Transmembrane helix</keyword>
<comment type="subcellular location">
    <subcellularLocation>
        <location evidence="1">Cell membrane</location>
        <topology evidence="1">Multi-pass membrane protein</topology>
    </subcellularLocation>
</comment>
<evidence type="ECO:0000313" key="8">
    <source>
        <dbReference type="EMBL" id="MFC4805195.1"/>
    </source>
</evidence>
<keyword evidence="9" id="KW-1185">Reference proteome</keyword>
<evidence type="ECO:0000256" key="4">
    <source>
        <dbReference type="ARBA" id="ARBA00022989"/>
    </source>
</evidence>
<feature type="domain" description="DUF2179" evidence="7">
    <location>
        <begin position="221"/>
        <end position="275"/>
    </location>
</feature>
<dbReference type="InterPro" id="IPR051461">
    <property type="entry name" value="UPF0750_membrane"/>
</dbReference>
<dbReference type="RefSeq" id="WP_379788738.1">
    <property type="nucleotide sequence ID" value="NZ_JBHSHL010000038.1"/>
</dbReference>
<name>A0ABV9QLJ5_9FIRM</name>
<feature type="transmembrane region" description="Helical" evidence="6">
    <location>
        <begin position="54"/>
        <end position="72"/>
    </location>
</feature>
<organism evidence="8 9">
    <name type="scientific">Filifactor villosus</name>
    <dbReference type="NCBI Taxonomy" id="29374"/>
    <lineage>
        <taxon>Bacteria</taxon>
        <taxon>Bacillati</taxon>
        <taxon>Bacillota</taxon>
        <taxon>Clostridia</taxon>
        <taxon>Peptostreptococcales</taxon>
        <taxon>Filifactoraceae</taxon>
        <taxon>Filifactor</taxon>
    </lineage>
</organism>
<dbReference type="Pfam" id="PF10035">
    <property type="entry name" value="DUF2179"/>
    <property type="match status" value="1"/>
</dbReference>
<dbReference type="InterPro" id="IPR019264">
    <property type="entry name" value="DUF2179"/>
</dbReference>
<dbReference type="Pfam" id="PF02588">
    <property type="entry name" value="YitT_membrane"/>
    <property type="match status" value="1"/>
</dbReference>
<dbReference type="Gene3D" id="3.30.70.120">
    <property type="match status" value="1"/>
</dbReference>
<gene>
    <name evidence="8" type="ORF">ACFO4R_08880</name>
</gene>
<evidence type="ECO:0000256" key="2">
    <source>
        <dbReference type="ARBA" id="ARBA00022475"/>
    </source>
</evidence>
<dbReference type="PANTHER" id="PTHR33545:SF9">
    <property type="entry name" value="UPF0750 MEMBRANE PROTEIN YITE"/>
    <property type="match status" value="1"/>
</dbReference>
<evidence type="ECO:0000256" key="5">
    <source>
        <dbReference type="ARBA" id="ARBA00023136"/>
    </source>
</evidence>
<dbReference type="PANTHER" id="PTHR33545">
    <property type="entry name" value="UPF0750 MEMBRANE PROTEIN YITT-RELATED"/>
    <property type="match status" value="1"/>
</dbReference>
<keyword evidence="5 6" id="KW-0472">Membrane</keyword>
<accession>A0ABV9QLJ5</accession>
<dbReference type="InterPro" id="IPR003740">
    <property type="entry name" value="YitT"/>
</dbReference>
<keyword evidence="2" id="KW-1003">Cell membrane</keyword>
<evidence type="ECO:0000256" key="3">
    <source>
        <dbReference type="ARBA" id="ARBA00022692"/>
    </source>
</evidence>
<feature type="transmembrane region" description="Helical" evidence="6">
    <location>
        <begin position="159"/>
        <end position="182"/>
    </location>
</feature>
<evidence type="ECO:0000256" key="6">
    <source>
        <dbReference type="SAM" id="Phobius"/>
    </source>
</evidence>
<feature type="transmembrane region" description="Helical" evidence="6">
    <location>
        <begin position="31"/>
        <end position="47"/>
    </location>
</feature>
<evidence type="ECO:0000259" key="7">
    <source>
        <dbReference type="Pfam" id="PF10035"/>
    </source>
</evidence>
<sequence length="285" mass="31798">MQFNFKKFFIINLGLLIMSMGIYFFLMPSNLAVGGVTGLAIVLRSIIPSFPTGLFMIVINSILFVFAFLFIGKEFGGYTIYASFTLSGMITLWEILFPDTRLITDDLLINLLYGILINGVGYSLIFNQNASTGGTDIVAKIINKFTHIDMGKSLFLSDFLITVMAGLTFGPKLGLYALLGILMNSVIIDKAIAGFNTRVNLKIITKYKDEVNHFILTELSRGTTIFYAEGGYSKDKKPVINTIVTRKEYIKIKNFVKDLDPQAFISINFVHEVLGEGFTYRKSSV</sequence>
<feature type="transmembrane region" description="Helical" evidence="6">
    <location>
        <begin position="78"/>
        <end position="96"/>
    </location>
</feature>
<keyword evidence="3 6" id="KW-0812">Transmembrane</keyword>
<feature type="transmembrane region" description="Helical" evidence="6">
    <location>
        <begin position="108"/>
        <end position="126"/>
    </location>
</feature>
<evidence type="ECO:0000256" key="1">
    <source>
        <dbReference type="ARBA" id="ARBA00004651"/>
    </source>
</evidence>
<dbReference type="PIRSF" id="PIRSF006483">
    <property type="entry name" value="Membrane_protein_YitT"/>
    <property type="match status" value="1"/>
</dbReference>
<comment type="caution">
    <text evidence="8">The sequence shown here is derived from an EMBL/GenBank/DDBJ whole genome shotgun (WGS) entry which is preliminary data.</text>
</comment>
<protein>
    <submittedName>
        <fullName evidence="8">YitT family protein</fullName>
    </submittedName>
</protein>
<dbReference type="CDD" id="cd16380">
    <property type="entry name" value="YitT_C"/>
    <property type="match status" value="1"/>
</dbReference>
<dbReference type="InterPro" id="IPR015867">
    <property type="entry name" value="N-reg_PII/ATP_PRibTrfase_C"/>
</dbReference>
<evidence type="ECO:0000313" key="9">
    <source>
        <dbReference type="Proteomes" id="UP001595916"/>
    </source>
</evidence>
<dbReference type="Proteomes" id="UP001595916">
    <property type="component" value="Unassembled WGS sequence"/>
</dbReference>
<dbReference type="EMBL" id="JBHSHL010000038">
    <property type="protein sequence ID" value="MFC4805195.1"/>
    <property type="molecule type" value="Genomic_DNA"/>
</dbReference>
<reference evidence="9" key="1">
    <citation type="journal article" date="2019" name="Int. J. Syst. Evol. Microbiol.">
        <title>The Global Catalogue of Microorganisms (GCM) 10K type strain sequencing project: providing services to taxonomists for standard genome sequencing and annotation.</title>
        <authorList>
            <consortium name="The Broad Institute Genomics Platform"/>
            <consortium name="The Broad Institute Genome Sequencing Center for Infectious Disease"/>
            <person name="Wu L."/>
            <person name="Ma J."/>
        </authorList>
    </citation>
    <scope>NUCLEOTIDE SEQUENCE [LARGE SCALE GENOMIC DNA]</scope>
    <source>
        <strain evidence="9">CCUG 46385</strain>
    </source>
</reference>